<evidence type="ECO:0000313" key="2">
    <source>
        <dbReference type="EMBL" id="ORJ57570.1"/>
    </source>
</evidence>
<protein>
    <recommendedName>
        <fullName evidence="1">CobQ/CobB/MinD/ParA nucleotide binding domain-containing protein</fullName>
    </recommendedName>
</protein>
<dbReference type="InterPro" id="IPR027417">
    <property type="entry name" value="P-loop_NTPase"/>
</dbReference>
<name>A0A1X0XXC8_9BACT</name>
<dbReference type="InterPro" id="IPR002586">
    <property type="entry name" value="CobQ/CobB/MinD/ParA_Nub-bd_dom"/>
</dbReference>
<dbReference type="Proteomes" id="UP000193136">
    <property type="component" value="Unassembled WGS sequence"/>
</dbReference>
<accession>A0A1X0XXC8</accession>
<dbReference type="OrthoDB" id="5390139at2"/>
<dbReference type="AlphaFoldDB" id="A0A1X0XXC8"/>
<reference evidence="2 3" key="1">
    <citation type="submission" date="2017-03" db="EMBL/GenBank/DDBJ databases">
        <title>Genome sequence of Geothermobacter sp. EPR-M, Deep-Sea Iron Reducer.</title>
        <authorList>
            <person name="Tully B."/>
            <person name="Savalia P."/>
            <person name="Abuyen K."/>
            <person name="Baughan C."/>
            <person name="Romero E."/>
            <person name="Ronkowski C."/>
            <person name="Torres B."/>
            <person name="Tremblay J."/>
            <person name="Trujillo A."/>
            <person name="Tyler M."/>
            <person name="Perez-Rodriguez I."/>
            <person name="Amend J."/>
        </authorList>
    </citation>
    <scope>NUCLEOTIDE SEQUENCE [LARGE SCALE GENOMIC DNA]</scope>
    <source>
        <strain evidence="2 3">EPR-M</strain>
    </source>
</reference>
<dbReference type="Gene3D" id="3.40.50.300">
    <property type="entry name" value="P-loop containing nucleotide triphosphate hydrolases"/>
    <property type="match status" value="1"/>
</dbReference>
<dbReference type="Pfam" id="PF01656">
    <property type="entry name" value="CbiA"/>
    <property type="match status" value="1"/>
</dbReference>
<keyword evidence="3" id="KW-1185">Reference proteome</keyword>
<gene>
    <name evidence="2" type="ORF">B5V00_13210</name>
</gene>
<comment type="caution">
    <text evidence="2">The sequence shown here is derived from an EMBL/GenBank/DDBJ whole genome shotgun (WGS) entry which is preliminary data.</text>
</comment>
<dbReference type="STRING" id="1969733.B5V00_13210"/>
<dbReference type="SUPFAM" id="SSF52540">
    <property type="entry name" value="P-loop containing nucleoside triphosphate hydrolases"/>
    <property type="match status" value="1"/>
</dbReference>
<dbReference type="EMBL" id="NAAD01000018">
    <property type="protein sequence ID" value="ORJ57570.1"/>
    <property type="molecule type" value="Genomic_DNA"/>
</dbReference>
<sequence length="433" mass="47661">MGPDQLFVVVVASEKGGVGKTTIATNLAVYLKALAEDLPVTIASFDNHFSVDNMFAIGRQRAASVVDLFAGRQPFGQAMLGEYGVQYLASQRQLEPPPAADTATLRKRLAGSGLRGILILDTRPILDFFTRSALESADLVLVPVKDRASLVNVASIHNLMNDRPEEERLWLVPSLIDGRLKLKGRVGMRDYLVFNGEERGYRFAPTHISKSPKVEGLASGFSRRIHPVLNHARGTAVHRQLRILADFVLERRASCPRGRCRQGTLALEGAVPEGRLRRLLPDCPVCGAAGDGGSGRLFFDRRSRRRGFLHEDCFQRLLEGTDLRTLVTGQRGLLALTLTGGGLSGEGRRLCLALFDADGTCQLEEIPTARTGRRLEAFLVTAAGRDDPAELFQELLLIPLTGDPPVTLLQDPGYRNWRRLALRAARDRSLRER</sequence>
<dbReference type="PANTHER" id="PTHR13696">
    <property type="entry name" value="P-LOOP CONTAINING NUCLEOSIDE TRIPHOSPHATE HYDROLASE"/>
    <property type="match status" value="1"/>
</dbReference>
<evidence type="ECO:0000259" key="1">
    <source>
        <dbReference type="Pfam" id="PF01656"/>
    </source>
</evidence>
<evidence type="ECO:0000313" key="3">
    <source>
        <dbReference type="Proteomes" id="UP000193136"/>
    </source>
</evidence>
<dbReference type="CDD" id="cd02042">
    <property type="entry name" value="ParAB_family"/>
    <property type="match status" value="1"/>
</dbReference>
<dbReference type="InterPro" id="IPR050678">
    <property type="entry name" value="DNA_Partitioning_ATPase"/>
</dbReference>
<dbReference type="RefSeq" id="WP_085011286.1">
    <property type="nucleotide sequence ID" value="NZ_NAAD01000018.1"/>
</dbReference>
<feature type="domain" description="CobQ/CobB/MinD/ParA nucleotide binding" evidence="1">
    <location>
        <begin position="9"/>
        <end position="52"/>
    </location>
</feature>
<proteinExistence type="predicted"/>
<dbReference type="PANTHER" id="PTHR13696:SF52">
    <property type="entry name" value="PARA FAMILY PROTEIN CT_582"/>
    <property type="match status" value="1"/>
</dbReference>
<organism evidence="2 3">
    <name type="scientific">Geothermobacter hydrogeniphilus</name>
    <dbReference type="NCBI Taxonomy" id="1969733"/>
    <lineage>
        <taxon>Bacteria</taxon>
        <taxon>Pseudomonadati</taxon>
        <taxon>Thermodesulfobacteriota</taxon>
        <taxon>Desulfuromonadia</taxon>
        <taxon>Desulfuromonadales</taxon>
        <taxon>Geothermobacteraceae</taxon>
        <taxon>Geothermobacter</taxon>
    </lineage>
</organism>